<keyword evidence="5" id="KW-0378">Hydrolase</keyword>
<evidence type="ECO:0000256" key="3">
    <source>
        <dbReference type="ARBA" id="ARBA00012756"/>
    </source>
</evidence>
<dbReference type="InterPro" id="IPR017853">
    <property type="entry name" value="GH"/>
</dbReference>
<dbReference type="EMBL" id="OOIP01000005">
    <property type="protein sequence ID" value="SPO36834.1"/>
    <property type="molecule type" value="Genomic_DNA"/>
</dbReference>
<dbReference type="InterPro" id="IPR001944">
    <property type="entry name" value="Glycoside_Hdrlase_35"/>
</dbReference>
<keyword evidence="4 9" id="KW-0732">Signal</keyword>
<organism evidence="11 12">
    <name type="scientific">Pseudozyma flocculosa</name>
    <dbReference type="NCBI Taxonomy" id="84751"/>
    <lineage>
        <taxon>Eukaryota</taxon>
        <taxon>Fungi</taxon>
        <taxon>Dikarya</taxon>
        <taxon>Basidiomycota</taxon>
        <taxon>Ustilaginomycotina</taxon>
        <taxon>Ustilaginomycetes</taxon>
        <taxon>Ustilaginales</taxon>
        <taxon>Ustilaginaceae</taxon>
        <taxon>Pseudozyma</taxon>
    </lineage>
</organism>
<evidence type="ECO:0000256" key="9">
    <source>
        <dbReference type="SAM" id="SignalP"/>
    </source>
</evidence>
<proteinExistence type="inferred from homology"/>
<evidence type="ECO:0000256" key="7">
    <source>
        <dbReference type="ARBA" id="ARBA00023295"/>
    </source>
</evidence>
<dbReference type="PANTHER" id="PTHR23421">
    <property type="entry name" value="BETA-GALACTOSIDASE RELATED"/>
    <property type="match status" value="1"/>
</dbReference>
<dbReference type="Gene3D" id="2.102.20.10">
    <property type="entry name" value="Beta-galactosidase, domain 2"/>
    <property type="match status" value="1"/>
</dbReference>
<dbReference type="EC" id="3.2.1.23" evidence="3"/>
<dbReference type="Gene3D" id="3.20.20.80">
    <property type="entry name" value="Glycosidases"/>
    <property type="match status" value="1"/>
</dbReference>
<dbReference type="Pfam" id="PF13364">
    <property type="entry name" value="BetaGal_ABD2"/>
    <property type="match status" value="2"/>
</dbReference>
<dbReference type="Pfam" id="PF13363">
    <property type="entry name" value="BetaGal_dom3"/>
    <property type="match status" value="1"/>
</dbReference>
<sequence>MPSHQLWLWLCLGLLTLFCQAFQIPLVDRLDPPASLHSPAPISAEAAGGKARLRPEGTSWSKSKGTNSTAVVWDRYSLAVGGGSQRIFVFAAEFHPWRLPVPSLWRDVLQRIKAAGFNTVDIYTHWGLIQSSPDPETISLTGVNDLDSFLTVAKEVGLFVIIRPGPYINAETTAGGMAPWTTRLDAILRTNDSAWQDAWKPYIHSIARVVRRHQLTYDASTGGYGGGSVILVQADNEYHSGPTQRAYMRTLVRSLKEWGVTVPITYNDPDRERNFVDLVDLYGLDSYPQRFDCSHPDRWVQLRTDYLDYHESTNPAQPFLVPEFQGGSYDPFGGPGYEACQVMTGADFSKVANHALIAQRATLLSIYVSGGVRALRLPAHENGTDGHLGPSQMVYGGTNWGGLAEPDVYTSYSYGAAITEARRLTAKYGEYKAQGHFLSSFPDIAMTEVQASGEGHCIIDVRQESTDGSRHSIPPAELWSTELLNPSTQSRFYIVRQHDNTSQRKLRYSLEVDTMGEKRVLGVVGQPGGPGEAGILIDGRDSRIIPVDQRIAPGLLLRFTTANVFFAGRIGDTLAVILYGGAEDTYQWALAATPEARITFEGLKRHGDDGAAAWQLTHALGEGGRSIEGTFRIAPESQRGSTFSTVRTKEGLDILLGIFSTESVARSYAPFVRYAVSQSTSTSDDQNSIFGLSSDRILVSGAYLVRNASYSSTNSELDTLHLFGSMDADQEPPIEVFTLPSVRHVLWNGQEVGWRDIDSVGGHLSLDVPGLSDAAKRCTPPNLAEGEWRYADSLPEASLSTDFDDSAWTRANKTRSSNPYWRDRKVQTQGQVLFASEYGYHGNTIVWRGTVDGRSLPSREVGFEIEVEGGKSFAFSVYFNSVWLGSAEGDREHAAATGRFVLPRRALKRDGANVITVVQDHMGLEMEYGALPIGFDDDDEREELEAVKLPRGILSYSFFDAAADAPRSSGNISTPKVEWKVAGNLDGEAGPDRVRTTFNEGGLYAERQGWHLPGFDDSGWTVRSPTAGLDKAGWIGFFRTEFSLDVPDGHDFSFAVVVPPHAPSKGGEEAREGGRAASEGNYRLQIFVNGWQMGKRISRLGPQTVFPVHSGVLDHHGRNTLGVSLWSLGERDEDRKLEDDIRIVVLQRATGESRDGYVLEAPTWRDLRAGSA</sequence>
<protein>
    <recommendedName>
        <fullName evidence="3">beta-galactosidase</fullName>
        <ecNumber evidence="3">3.2.1.23</ecNumber>
    </recommendedName>
</protein>
<evidence type="ECO:0000256" key="2">
    <source>
        <dbReference type="ARBA" id="ARBA00009809"/>
    </source>
</evidence>
<dbReference type="SUPFAM" id="SSF117100">
    <property type="entry name" value="Beta-galactosidase LacA, domain 3"/>
    <property type="match status" value="1"/>
</dbReference>
<accession>A0A5C3EX80</accession>
<feature type="signal peptide" evidence="9">
    <location>
        <begin position="1"/>
        <end position="21"/>
    </location>
</feature>
<evidence type="ECO:0000259" key="10">
    <source>
        <dbReference type="SMART" id="SM01029"/>
    </source>
</evidence>
<dbReference type="Proteomes" id="UP000323386">
    <property type="component" value="Unassembled WGS sequence"/>
</dbReference>
<evidence type="ECO:0000256" key="8">
    <source>
        <dbReference type="RuleBase" id="RU003679"/>
    </source>
</evidence>
<reference evidence="11 12" key="1">
    <citation type="submission" date="2018-03" db="EMBL/GenBank/DDBJ databases">
        <authorList>
            <person name="Guldener U."/>
        </authorList>
    </citation>
    <scope>NUCLEOTIDE SEQUENCE [LARGE SCALE GENOMIC DNA]</scope>
    <source>
        <strain evidence="11 12">DAOM196992</strain>
    </source>
</reference>
<keyword evidence="6" id="KW-0325">Glycoprotein</keyword>
<evidence type="ECO:0000256" key="5">
    <source>
        <dbReference type="ARBA" id="ARBA00022801"/>
    </source>
</evidence>
<keyword evidence="12" id="KW-1185">Reference proteome</keyword>
<evidence type="ECO:0000256" key="6">
    <source>
        <dbReference type="ARBA" id="ARBA00023180"/>
    </source>
</evidence>
<dbReference type="InterPro" id="IPR031330">
    <property type="entry name" value="Gly_Hdrlase_35_cat"/>
</dbReference>
<dbReference type="Pfam" id="PF01301">
    <property type="entry name" value="Glyco_hydro_35"/>
    <property type="match status" value="2"/>
</dbReference>
<dbReference type="SUPFAM" id="SSF51011">
    <property type="entry name" value="Glycosyl hydrolase domain"/>
    <property type="match status" value="1"/>
</dbReference>
<evidence type="ECO:0000256" key="4">
    <source>
        <dbReference type="ARBA" id="ARBA00022729"/>
    </source>
</evidence>
<comment type="similarity">
    <text evidence="2 8">Belongs to the glycosyl hydrolase 35 family.</text>
</comment>
<dbReference type="AlphaFoldDB" id="A0A5C3EX80"/>
<dbReference type="GO" id="GO:0005975">
    <property type="term" value="P:carbohydrate metabolic process"/>
    <property type="evidence" value="ECO:0007669"/>
    <property type="project" value="InterPro"/>
</dbReference>
<dbReference type="Gene3D" id="2.60.390.10">
    <property type="entry name" value="Beta-galactosidase, domain 3"/>
    <property type="match status" value="1"/>
</dbReference>
<dbReference type="InterPro" id="IPR008979">
    <property type="entry name" value="Galactose-bd-like_sf"/>
</dbReference>
<dbReference type="GO" id="GO:0004565">
    <property type="term" value="F:beta-galactosidase activity"/>
    <property type="evidence" value="ECO:0007669"/>
    <property type="project" value="UniProtKB-EC"/>
</dbReference>
<dbReference type="PRINTS" id="PR00742">
    <property type="entry name" value="GLHYDRLASE35"/>
</dbReference>
<comment type="catalytic activity">
    <reaction evidence="1">
        <text>Hydrolysis of terminal non-reducing beta-D-galactose residues in beta-D-galactosides.</text>
        <dbReference type="EC" id="3.2.1.23"/>
    </reaction>
</comment>
<dbReference type="InterPro" id="IPR025300">
    <property type="entry name" value="BetaGal_jelly_roll_dom"/>
</dbReference>
<dbReference type="Pfam" id="PF10435">
    <property type="entry name" value="BetaGal_dom2"/>
    <property type="match status" value="1"/>
</dbReference>
<feature type="domain" description="Beta-galactosidase" evidence="10">
    <location>
        <begin position="460"/>
        <end position="616"/>
    </location>
</feature>
<dbReference type="Gene3D" id="2.60.120.260">
    <property type="entry name" value="Galactose-binding domain-like"/>
    <property type="match status" value="2"/>
</dbReference>
<dbReference type="SUPFAM" id="SSF51445">
    <property type="entry name" value="(Trans)glycosidases"/>
    <property type="match status" value="1"/>
</dbReference>
<dbReference type="InterPro" id="IPR036833">
    <property type="entry name" value="BetaGal_dom3_sf"/>
</dbReference>
<evidence type="ECO:0000256" key="1">
    <source>
        <dbReference type="ARBA" id="ARBA00001412"/>
    </source>
</evidence>
<keyword evidence="7" id="KW-0326">Glycosidase</keyword>
<gene>
    <name evidence="11" type="ORF">PSFLO_02305</name>
</gene>
<dbReference type="SUPFAM" id="SSF49785">
    <property type="entry name" value="Galactose-binding domain-like"/>
    <property type="match status" value="2"/>
</dbReference>
<dbReference type="InterPro" id="IPR018954">
    <property type="entry name" value="Betagal_dom2"/>
</dbReference>
<dbReference type="SMART" id="SM01029">
    <property type="entry name" value="BetaGal_dom2"/>
    <property type="match status" value="1"/>
</dbReference>
<evidence type="ECO:0000313" key="12">
    <source>
        <dbReference type="Proteomes" id="UP000323386"/>
    </source>
</evidence>
<dbReference type="InterPro" id="IPR025972">
    <property type="entry name" value="BetaGal_dom3"/>
</dbReference>
<dbReference type="OrthoDB" id="1657402at2759"/>
<name>A0A5C3EX80_9BASI</name>
<evidence type="ECO:0000313" key="11">
    <source>
        <dbReference type="EMBL" id="SPO36834.1"/>
    </source>
</evidence>
<dbReference type="InterPro" id="IPR037110">
    <property type="entry name" value="Betagal_dom2_sf"/>
</dbReference>
<feature type="chain" id="PRO_5022920104" description="beta-galactosidase" evidence="9">
    <location>
        <begin position="22"/>
        <end position="1172"/>
    </location>
</feature>